<dbReference type="PANTHER" id="PTHR42912">
    <property type="entry name" value="METHYLTRANSFERASE"/>
    <property type="match status" value="1"/>
</dbReference>
<dbReference type="CDD" id="cd02440">
    <property type="entry name" value="AdoMet_MTases"/>
    <property type="match status" value="1"/>
</dbReference>
<evidence type="ECO:0000259" key="1">
    <source>
        <dbReference type="Pfam" id="PF08241"/>
    </source>
</evidence>
<dbReference type="GO" id="GO:0008757">
    <property type="term" value="F:S-adenosylmethionine-dependent methyltransferase activity"/>
    <property type="evidence" value="ECO:0007669"/>
    <property type="project" value="InterPro"/>
</dbReference>
<dbReference type="Proteomes" id="UP000037237">
    <property type="component" value="Unassembled WGS sequence"/>
</dbReference>
<organism evidence="2 3">
    <name type="scientific">miscellaneous Crenarchaeota group-1 archaeon SG8-32-1</name>
    <dbReference type="NCBI Taxonomy" id="1685124"/>
    <lineage>
        <taxon>Archaea</taxon>
        <taxon>Candidatus Bathyarchaeota</taxon>
        <taxon>MCG-1</taxon>
    </lineage>
</organism>
<sequence length="201" mass="22376">MKKRKAFFNQAAENWDKEHKSPKLQAFLKQFVQSFGILAGQHVLDVGTGTGILIPFLLESVGSKGHITAVDYAQNMVNICKTKYSHLSNVSIQVANVENLPLPDALFDAVTCFGLFPHLDNKKVALQQFYRVLKSKGKLIIAHALSSEEVKNIHKKNGSPAVAKDELPNKNAMWNLLNQADFTRIQIIDKKGSYLCTSIKP</sequence>
<dbReference type="AlphaFoldDB" id="A0A0M0C1G2"/>
<dbReference type="Pfam" id="PF08241">
    <property type="entry name" value="Methyltransf_11"/>
    <property type="match status" value="1"/>
</dbReference>
<dbReference type="SUPFAM" id="SSF53335">
    <property type="entry name" value="S-adenosyl-L-methionine-dependent methyltransferases"/>
    <property type="match status" value="1"/>
</dbReference>
<gene>
    <name evidence="2" type="ORF">AC477_00460</name>
</gene>
<dbReference type="InterPro" id="IPR029063">
    <property type="entry name" value="SAM-dependent_MTases_sf"/>
</dbReference>
<dbReference type="InterPro" id="IPR050508">
    <property type="entry name" value="Methyltransf_Superfamily"/>
</dbReference>
<comment type="caution">
    <text evidence="2">The sequence shown here is derived from an EMBL/GenBank/DDBJ whole genome shotgun (WGS) entry which is preliminary data.</text>
</comment>
<evidence type="ECO:0000313" key="2">
    <source>
        <dbReference type="EMBL" id="KON34559.1"/>
    </source>
</evidence>
<dbReference type="EMBL" id="LFWU01000007">
    <property type="protein sequence ID" value="KON34559.1"/>
    <property type="molecule type" value="Genomic_DNA"/>
</dbReference>
<reference evidence="2 3" key="1">
    <citation type="submission" date="2015-06" db="EMBL/GenBank/DDBJ databases">
        <title>New insights into the roles of widespread benthic archaea in carbon and nitrogen cycling.</title>
        <authorList>
            <person name="Lazar C.S."/>
            <person name="Baker B.J."/>
            <person name="Seitz K.W."/>
            <person name="Hyde A.S."/>
            <person name="Dick G.J."/>
            <person name="Hinrichs K.-U."/>
            <person name="Teske A.P."/>
        </authorList>
    </citation>
    <scope>NUCLEOTIDE SEQUENCE [LARGE SCALE GENOMIC DNA]</scope>
    <source>
        <strain evidence="2">SG8-32-1</strain>
    </source>
</reference>
<evidence type="ECO:0000313" key="3">
    <source>
        <dbReference type="Proteomes" id="UP000037237"/>
    </source>
</evidence>
<dbReference type="Gene3D" id="3.40.50.150">
    <property type="entry name" value="Vaccinia Virus protein VP39"/>
    <property type="match status" value="1"/>
</dbReference>
<proteinExistence type="predicted"/>
<dbReference type="InterPro" id="IPR013216">
    <property type="entry name" value="Methyltransf_11"/>
</dbReference>
<dbReference type="PANTHER" id="PTHR42912:SF93">
    <property type="entry name" value="N6-ADENOSINE-METHYLTRANSFERASE TMT1A"/>
    <property type="match status" value="1"/>
</dbReference>
<name>A0A0M0C1G2_9ARCH</name>
<protein>
    <recommendedName>
        <fullName evidence="1">Methyltransferase type 11 domain-containing protein</fullName>
    </recommendedName>
</protein>
<accession>A0A0M0C1G2</accession>
<feature type="domain" description="Methyltransferase type 11" evidence="1">
    <location>
        <begin position="44"/>
        <end position="141"/>
    </location>
</feature>